<feature type="region of interest" description="Disordered" evidence="1">
    <location>
        <begin position="1"/>
        <end position="29"/>
    </location>
</feature>
<reference evidence="2 3" key="2">
    <citation type="submission" date="2018-11" db="EMBL/GenBank/DDBJ databases">
        <authorList>
            <consortium name="Pathogen Informatics"/>
        </authorList>
    </citation>
    <scope>NUCLEOTIDE SEQUENCE [LARGE SCALE GENOMIC DNA]</scope>
</reference>
<dbReference type="EMBL" id="UYSL01022107">
    <property type="protein sequence ID" value="VDL79840.1"/>
    <property type="molecule type" value="Genomic_DNA"/>
</dbReference>
<evidence type="ECO:0000313" key="2">
    <source>
        <dbReference type="EMBL" id="VDL79840.1"/>
    </source>
</evidence>
<accession>A0A0N4YHB7</accession>
<name>A0A0N4YHB7_NIPBR</name>
<dbReference type="STRING" id="27835.A0A0N4YHB7"/>
<proteinExistence type="predicted"/>
<evidence type="ECO:0000313" key="4">
    <source>
        <dbReference type="WBParaSite" id="NBR_0001624401-mRNA-1"/>
    </source>
</evidence>
<feature type="compositionally biased region" description="Polar residues" evidence="1">
    <location>
        <begin position="83"/>
        <end position="109"/>
    </location>
</feature>
<protein>
    <submittedName>
        <fullName evidence="2 4">Uncharacterized protein</fullName>
    </submittedName>
</protein>
<feature type="region of interest" description="Disordered" evidence="1">
    <location>
        <begin position="64"/>
        <end position="109"/>
    </location>
</feature>
<dbReference type="AlphaFoldDB" id="A0A0N4YHB7"/>
<gene>
    <name evidence="2" type="ORF">NBR_LOCUS16245</name>
</gene>
<sequence length="165" mass="17893">MSTTTIELSLSRADPPHQQNNRADLRADRSVLLSSSATMGTSLSTPSPVRALITQFDRLELCSKDKKKQQQSEELADTEKATVITQPTSNSTAASISTDGIASKPKNSVDQSEVTVISVESEELKPVEVPDVQDGGDTLPDDVKKAGRCLFLSYFLCYSEFSTSF</sequence>
<reference evidence="4" key="1">
    <citation type="submission" date="2017-02" db="UniProtKB">
        <authorList>
            <consortium name="WormBaseParasite"/>
        </authorList>
    </citation>
    <scope>IDENTIFICATION</scope>
</reference>
<dbReference type="Proteomes" id="UP000271162">
    <property type="component" value="Unassembled WGS sequence"/>
</dbReference>
<evidence type="ECO:0000256" key="1">
    <source>
        <dbReference type="SAM" id="MobiDB-lite"/>
    </source>
</evidence>
<organism evidence="4">
    <name type="scientific">Nippostrongylus brasiliensis</name>
    <name type="common">Rat hookworm</name>
    <dbReference type="NCBI Taxonomy" id="27835"/>
    <lineage>
        <taxon>Eukaryota</taxon>
        <taxon>Metazoa</taxon>
        <taxon>Ecdysozoa</taxon>
        <taxon>Nematoda</taxon>
        <taxon>Chromadorea</taxon>
        <taxon>Rhabditida</taxon>
        <taxon>Rhabditina</taxon>
        <taxon>Rhabditomorpha</taxon>
        <taxon>Strongyloidea</taxon>
        <taxon>Heligmosomidae</taxon>
        <taxon>Nippostrongylus</taxon>
    </lineage>
</organism>
<keyword evidence="3" id="KW-1185">Reference proteome</keyword>
<dbReference type="WBParaSite" id="NBR_0001624401-mRNA-1">
    <property type="protein sequence ID" value="NBR_0001624401-mRNA-1"/>
    <property type="gene ID" value="NBR_0001624401"/>
</dbReference>
<evidence type="ECO:0000313" key="3">
    <source>
        <dbReference type="Proteomes" id="UP000271162"/>
    </source>
</evidence>